<accession>A0A2W4W7Z9</accession>
<reference evidence="2 3" key="2">
    <citation type="submission" date="2018-06" db="EMBL/GenBank/DDBJ databases">
        <title>Metagenomic assembly of (sub)arctic Cyanobacteria and their associated microbiome from non-axenic cultures.</title>
        <authorList>
            <person name="Baurain D."/>
        </authorList>
    </citation>
    <scope>NUCLEOTIDE SEQUENCE [LARGE SCALE GENOMIC DNA]</scope>
    <source>
        <strain evidence="2">ULC066bin1</strain>
    </source>
</reference>
<reference evidence="2 3" key="1">
    <citation type="submission" date="2018-04" db="EMBL/GenBank/DDBJ databases">
        <authorList>
            <person name="Go L.Y."/>
            <person name="Mitchell J.A."/>
        </authorList>
    </citation>
    <scope>NUCLEOTIDE SEQUENCE [LARGE SCALE GENOMIC DNA]</scope>
    <source>
        <strain evidence="2">ULC066bin1</strain>
    </source>
</reference>
<dbReference type="PANTHER" id="PTHR46844:SF1">
    <property type="entry name" value="SLR5058 PROTEIN"/>
    <property type="match status" value="1"/>
</dbReference>
<evidence type="ECO:0000256" key="1">
    <source>
        <dbReference type="SAM" id="MobiDB-lite"/>
    </source>
</evidence>
<proteinExistence type="predicted"/>
<dbReference type="Proteomes" id="UP000249467">
    <property type="component" value="Unassembled WGS sequence"/>
</dbReference>
<dbReference type="EMBL" id="QBML01000014">
    <property type="protein sequence ID" value="PZO40562.1"/>
    <property type="molecule type" value="Genomic_DNA"/>
</dbReference>
<dbReference type="InterPro" id="IPR027417">
    <property type="entry name" value="P-loop_NTPase"/>
</dbReference>
<organism evidence="2 3">
    <name type="scientific">Pseudanabaena frigida</name>
    <dbReference type="NCBI Taxonomy" id="945775"/>
    <lineage>
        <taxon>Bacteria</taxon>
        <taxon>Bacillati</taxon>
        <taxon>Cyanobacteriota</taxon>
        <taxon>Cyanophyceae</taxon>
        <taxon>Pseudanabaenales</taxon>
        <taxon>Pseudanabaenaceae</taxon>
        <taxon>Pseudanabaena</taxon>
    </lineage>
</organism>
<dbReference type="Gene3D" id="3.40.50.300">
    <property type="entry name" value="P-loop containing nucleotide triphosphate hydrolases"/>
    <property type="match status" value="1"/>
</dbReference>
<dbReference type="PANTHER" id="PTHR46844">
    <property type="entry name" value="SLR5058 PROTEIN"/>
    <property type="match status" value="1"/>
</dbReference>
<evidence type="ECO:0000313" key="2">
    <source>
        <dbReference type="EMBL" id="PZO40562.1"/>
    </source>
</evidence>
<comment type="caution">
    <text evidence="2">The sequence shown here is derived from an EMBL/GenBank/DDBJ whole genome shotgun (WGS) entry which is preliminary data.</text>
</comment>
<feature type="compositionally biased region" description="Polar residues" evidence="1">
    <location>
        <begin position="38"/>
        <end position="51"/>
    </location>
</feature>
<gene>
    <name evidence="2" type="ORF">DCF19_11735</name>
</gene>
<protein>
    <recommendedName>
        <fullName evidence="4">NACHT domain-containing protein</fullName>
    </recommendedName>
</protein>
<name>A0A2W4W7Z9_9CYAN</name>
<dbReference type="SUPFAM" id="SSF52540">
    <property type="entry name" value="P-loop containing nucleoside triphosphate hydrolases"/>
    <property type="match status" value="1"/>
</dbReference>
<evidence type="ECO:0008006" key="4">
    <source>
        <dbReference type="Google" id="ProtNLM"/>
    </source>
</evidence>
<evidence type="ECO:0000313" key="3">
    <source>
        <dbReference type="Proteomes" id="UP000249467"/>
    </source>
</evidence>
<feature type="region of interest" description="Disordered" evidence="1">
    <location>
        <begin position="32"/>
        <end position="51"/>
    </location>
</feature>
<sequence>MQPFEFESMAQALLEQTYRIGGNLVQFGAGKDGGREATWSQPNTHPDYSRPINQQEDVVKEWVFQVKYHDKDQRGWSIARDAVIDDLDKELDKIINKHKVPCHAYVMITNVPFTGARNVGTRDKATIIVGKWKKDIPEIYVWDAADLSRMLDANEDVRTAYIDTILVGDTLKALYSEGIYKLDLKQSEFKAYLNFITEREESARAEEAGDDPNLSLAEVFIDLTLKIRDNNEKDFIKCLTRENKFKANSSLALLPEDLTKVRASFALFFGDHSHTLLLGGPGLGKSTLTQFLSLYQAARIVKTDLCLRLIERLKLPEGITTKDLDSYCRPRFPFRIELRRYAKWMSDQHNNRHELARYIVDGLINPNASSALEMEDVFGLAAKNPILLILDGLDEVPNSETRRKIIENLTVFLRRITSDNGDIQVILSSRPKGYSSEFEEFKPITWELNELERIDFNEYCECWLKNRIRDVDERNEAQERINRGMMSEAVQRLARSLLQATVILTIVRRKIEIPHQRNSLYKKYVEVIFDREKEKSPIVRERETELLRLHERVGYELHCKMEKKKIESLDRDTFRGYVLNVLEDYSASKLGDKTFRDIADEIIEAATDRLCLLVGKGEDQTDVDFVVQQYREYFAAVYLSNHPDADPENVFNMLVRRGAYWAYVLQFYVAQANTNQQMRWVTSITDQEEEEEHVEAFIRKTRTHRAILNVLPEFTLQRKIDFERTLKMIFSLETRWTYLNQESAIGILNLIPSIDVFQTFWELFRDLSLDDKATLAVELWLLAELVSPQSEYYDNLCAKVQNLLLEENTQSTALLSTFQNDLKVDLTVCDISKLKIAFENYFYREISKQSYDRQNQFNNLIYYQTKEKQCEILLSIGNRWYWSNVSFPVLSPALEKNVFPEVEFSILRDSLKLRLLPYLCRRLDKLKSLKKWSKGLDEIEGLNARYLNTLIQAIQDPTNNDLDNEARVLENQLASNLSYTWKSEYVLGPPVSSFSSIETWKDFKQKLSDISTNDPKWIAKNIDFNDSQGLGICLFFHPDHWSLLVEENLITAKDLEELTNTPLGNILKIPRLPLDIFHDISFFSDAHPAIPIHKVLRVVLNILEREGIDRVSKAKGLDGLLYRRRMQSISIEEIENLLNQAKNLPSLPSIWISVILRLCLNTLELNIELLLDFWGKFEHLKLHFSLIHEEELPKSWNHLLEKLLASNRASALRLTMTIAACSQLNIKIQDSLRERLLAESDNYLNSDDTSYELYYAVLLNLEPSLEEFSLWVKPECIHRLEKSSWLLERLSKRFLSASDPKSKIDYDQLRSLLSLFIAKRCDYPPTIALGALEAILKIDENNLPTLVDKMWKQCPDG</sequence>